<feature type="domain" description="Cyclic nucleotide-binding" evidence="1">
    <location>
        <begin position="121"/>
        <end position="151"/>
    </location>
</feature>
<dbReference type="RefSeq" id="XP_012179108.1">
    <property type="nucleotide sequence ID" value="XM_012323718.1"/>
</dbReference>
<protein>
    <recommendedName>
        <fullName evidence="1">Cyclic nucleotide-binding domain-containing protein</fullName>
    </recommendedName>
</protein>
<evidence type="ECO:0000313" key="3">
    <source>
        <dbReference type="Proteomes" id="UP000006352"/>
    </source>
</evidence>
<proteinExistence type="predicted"/>
<dbReference type="OrthoDB" id="3188871at2759"/>
<dbReference type="Proteomes" id="UP000006352">
    <property type="component" value="Unassembled WGS sequence"/>
</dbReference>
<dbReference type="PROSITE" id="PS50042">
    <property type="entry name" value="CNMP_BINDING_3"/>
    <property type="match status" value="1"/>
</dbReference>
<accession>J4GLJ8</accession>
<dbReference type="AlphaFoldDB" id="J4GLJ8"/>
<keyword evidence="3" id="KW-1185">Reference proteome</keyword>
<evidence type="ECO:0000313" key="2">
    <source>
        <dbReference type="EMBL" id="CCL99825.1"/>
    </source>
</evidence>
<dbReference type="InterPro" id="IPR000595">
    <property type="entry name" value="cNMP-bd_dom"/>
</dbReference>
<dbReference type="InParanoid" id="J4GLJ8"/>
<name>J4GLJ8_9APHY</name>
<organism evidence="2 3">
    <name type="scientific">Fibroporia radiculosa</name>
    <dbReference type="NCBI Taxonomy" id="599839"/>
    <lineage>
        <taxon>Eukaryota</taxon>
        <taxon>Fungi</taxon>
        <taxon>Dikarya</taxon>
        <taxon>Basidiomycota</taxon>
        <taxon>Agaricomycotina</taxon>
        <taxon>Agaricomycetes</taxon>
        <taxon>Polyporales</taxon>
        <taxon>Fibroporiaceae</taxon>
        <taxon>Fibroporia</taxon>
    </lineage>
</organism>
<dbReference type="HOGENOM" id="CLU_107219_2_0_1"/>
<reference evidence="2 3" key="1">
    <citation type="journal article" date="2012" name="Appl. Environ. Microbiol.">
        <title>Short-read sequencing for genomic analysis of the brown rot fungus Fibroporia radiculosa.</title>
        <authorList>
            <person name="Tang J.D."/>
            <person name="Perkins A.D."/>
            <person name="Sonstegard T.S."/>
            <person name="Schroeder S.G."/>
            <person name="Burgess S.C."/>
            <person name="Diehl S.V."/>
        </authorList>
    </citation>
    <scope>NUCLEOTIDE SEQUENCE [LARGE SCALE GENOMIC DNA]</scope>
    <source>
        <strain evidence="2 3">TFFH 294</strain>
    </source>
</reference>
<dbReference type="GeneID" id="24094736"/>
<dbReference type="EMBL" id="HE796952">
    <property type="protein sequence ID" value="CCL99825.1"/>
    <property type="molecule type" value="Genomic_DNA"/>
</dbReference>
<sequence length="151" mass="16591">MGPGPKINPSTPISWTEASIEAIYKATTEASFSDAFDAFFAEQVEITVNGSHVRRSDYKAEIWQRKADQLSAGVTFKDVVQVNADDNKVVQVGAFYNATITDHLVHTNTVTSSSNFTVEQGELVVFSGESERSRRVVALNETQLYVLGREG</sequence>
<gene>
    <name evidence="2" type="ORF">FIBRA_01849</name>
</gene>
<evidence type="ECO:0000259" key="1">
    <source>
        <dbReference type="PROSITE" id="PS50042"/>
    </source>
</evidence>